<name>A0A1B9N913_9MICO</name>
<dbReference type="GO" id="GO:0005524">
    <property type="term" value="F:ATP binding"/>
    <property type="evidence" value="ECO:0007669"/>
    <property type="project" value="UniProtKB-KW"/>
</dbReference>
<dbReference type="PANTHER" id="PTHR30621:SF0">
    <property type="entry name" value="BIFUNCTIONAL GLUTAMINE SYNTHETASE ADENYLYLTRANSFERASE_ADENYLYL-REMOVING ENZYME"/>
    <property type="match status" value="1"/>
</dbReference>
<sequence>MSPESRSTAGRAASRTALVRLGFARVDDAEERIGELAALTGLDRDALLDGAGGAPDPDEGLMSLVLIARRSADPIAAVLRSPRGRAAAWRLLGASRGFGEFFLRRPAALAELDRDAALPATDEMRSALLASVGVDRDGFAERGDDTAWADLRIAYRVQLARIAAFDLAAPEPLEVVPAVSAALADLAGAALEASLAVARTRVAGGIGGAGLFPRDEVAQTRFAIIGMGKAGARELNYVSDVDVIFVADPREDSELPESRAIDVATRLAVQTMRGISGFEAEPPLWEVDANLRPEGKQGALVRTLESHVAYYDRWAQSWEFQALLKARPLAGDLELGERYIAALRPKVWQSAARENFVDGVQRMRERVTAHIPPDDVPYQLKLGPGGLRDIEFAVQLLQLVHGRTDDAVHQRGTIEALEALADGGYIGRADAAAFDGHYRRLRLMEHRLQLQGLSRTHLMPRDDDGQRVLARATGLAPTGGELVALWERVKREVRDIHLRIFYRPLLSAVAALPSDEGQLTPDQARDRLAAIGFGDPAGALRHIEALTSGISRKATITRHLMPVMLRRFADGVDPDYGLIAFRRVSETLGQTPWFLRVLRDSAGAADALAKLLSGSRYVGELMEWIPESVAWLDDDAQLRPRPRASLEEEARAIQSRHATIAEAMRSVRALRRRELLRAAMASILGVVTIRELSDALTMITEVTIQATVRAVRREVVPDDADDLDFAVIAMGRFGGAEIGFGSDADVLYVYRPEGVDPERAQKLAERMVAELRAQSEDHRLPLELDAGLRPEGRNGPIVRSLEAYREYYRRWSLSWEAQALLRAQGVAGSAKLIAAFLEMADEVRYPASIDPQELREIRRIKARVENERLPQGADPRRHLKLGPGGLSDVEWLVQVIQLQHAHEVPGLRTTSTLDALAAAVEAGLVPAEPAQRLEEAWKLASRLRSANTLLTGRTSDVLPRDRRELDGIGRILEYPAHSATEVEEDWLRTSRRARRDFEKLFYG</sequence>
<evidence type="ECO:0000256" key="3">
    <source>
        <dbReference type="ARBA" id="ARBA00022741"/>
    </source>
</evidence>
<reference evidence="9 10" key="1">
    <citation type="submission" date="2016-05" db="EMBL/GenBank/DDBJ databases">
        <authorList>
            <person name="Lavstsen T."/>
            <person name="Jespersen J.S."/>
        </authorList>
    </citation>
    <scope>NUCLEOTIDE SEQUENCE [LARGE SCALE GENOMIC DNA]</scope>
    <source>
        <strain evidence="9 10">YLB-01</strain>
    </source>
</reference>
<evidence type="ECO:0000259" key="7">
    <source>
        <dbReference type="Pfam" id="PF03710"/>
    </source>
</evidence>
<evidence type="ECO:0000256" key="5">
    <source>
        <dbReference type="ARBA" id="ARBA00022842"/>
    </source>
</evidence>
<evidence type="ECO:0000256" key="1">
    <source>
        <dbReference type="ARBA" id="ARBA00022679"/>
    </source>
</evidence>
<dbReference type="Gene3D" id="3.30.460.10">
    <property type="entry name" value="Beta Polymerase, domain 2"/>
    <property type="match status" value="2"/>
</dbReference>
<dbReference type="OrthoDB" id="9759366at2"/>
<dbReference type="PANTHER" id="PTHR30621">
    <property type="entry name" value="GLUTAMINE SYNTHETASE ADENYLYLTRANSFERASE"/>
    <property type="match status" value="1"/>
</dbReference>
<evidence type="ECO:0000313" key="9">
    <source>
        <dbReference type="EMBL" id="OCG73089.1"/>
    </source>
</evidence>
<dbReference type="Pfam" id="PF03710">
    <property type="entry name" value="GlnE"/>
    <property type="match status" value="2"/>
</dbReference>
<gene>
    <name evidence="9" type="ORF">A7J15_09025</name>
</gene>
<comment type="caution">
    <text evidence="9">The sequence shown here is derived from an EMBL/GenBank/DDBJ whole genome shotgun (WGS) entry which is preliminary data.</text>
</comment>
<dbReference type="CDD" id="cd05401">
    <property type="entry name" value="NT_GlnE_GlnD_like"/>
    <property type="match status" value="2"/>
</dbReference>
<dbReference type="InterPro" id="IPR023057">
    <property type="entry name" value="GlnE"/>
</dbReference>
<dbReference type="InterPro" id="IPR043519">
    <property type="entry name" value="NT_sf"/>
</dbReference>
<keyword evidence="1 9" id="KW-0808">Transferase</keyword>
<dbReference type="InterPro" id="IPR013546">
    <property type="entry name" value="PII_UdlTrfase/GS_AdlTrfase"/>
</dbReference>
<dbReference type="GO" id="GO:0005829">
    <property type="term" value="C:cytosol"/>
    <property type="evidence" value="ECO:0007669"/>
    <property type="project" value="TreeGrafter"/>
</dbReference>
<feature type="domain" description="Glutamate-ammonia ligase adenylyltransferase repeated" evidence="7">
    <location>
        <begin position="607"/>
        <end position="838"/>
    </location>
</feature>
<keyword evidence="6" id="KW-0511">Multifunctional enzyme</keyword>
<dbReference type="NCBIfam" id="NF010707">
    <property type="entry name" value="PRK14109.1"/>
    <property type="match status" value="1"/>
</dbReference>
<feature type="domain" description="Glutamate-ammonia ligase adenylyltransferase repeated" evidence="7">
    <location>
        <begin position="90"/>
        <end position="338"/>
    </location>
</feature>
<feature type="domain" description="PII-uridylyltransferase/Glutamine-synthetase adenylyltransferase" evidence="8">
    <location>
        <begin position="363"/>
        <end position="497"/>
    </location>
</feature>
<dbReference type="Gene3D" id="1.20.120.330">
    <property type="entry name" value="Nucleotidyltransferases domain 2"/>
    <property type="match status" value="2"/>
</dbReference>
<feature type="domain" description="PII-uridylyltransferase/Glutamine-synthetase adenylyltransferase" evidence="8">
    <location>
        <begin position="863"/>
        <end position="1000"/>
    </location>
</feature>
<dbReference type="Pfam" id="PF08335">
    <property type="entry name" value="GlnD_UR_UTase"/>
    <property type="match status" value="2"/>
</dbReference>
<dbReference type="GO" id="GO:0008882">
    <property type="term" value="F:[glutamate-ammonia-ligase] adenylyltransferase activity"/>
    <property type="evidence" value="ECO:0007669"/>
    <property type="project" value="InterPro"/>
</dbReference>
<dbReference type="AlphaFoldDB" id="A0A1B9N913"/>
<dbReference type="InterPro" id="IPR005190">
    <property type="entry name" value="GlnE_rpt_dom"/>
</dbReference>
<accession>A0A1B9N913</accession>
<dbReference type="GO" id="GO:0000820">
    <property type="term" value="P:regulation of glutamine family amino acid metabolic process"/>
    <property type="evidence" value="ECO:0007669"/>
    <property type="project" value="TreeGrafter"/>
</dbReference>
<keyword evidence="4" id="KW-0067">ATP-binding</keyword>
<dbReference type="SUPFAM" id="SSF81593">
    <property type="entry name" value="Nucleotidyltransferase substrate binding subunit/domain"/>
    <property type="match status" value="2"/>
</dbReference>
<proteinExistence type="predicted"/>
<evidence type="ECO:0000256" key="4">
    <source>
        <dbReference type="ARBA" id="ARBA00022840"/>
    </source>
</evidence>
<keyword evidence="10" id="KW-1185">Reference proteome</keyword>
<dbReference type="SUPFAM" id="SSF81301">
    <property type="entry name" value="Nucleotidyltransferase"/>
    <property type="match status" value="2"/>
</dbReference>
<dbReference type="Proteomes" id="UP000093355">
    <property type="component" value="Unassembled WGS sequence"/>
</dbReference>
<keyword evidence="3" id="KW-0547">Nucleotide-binding</keyword>
<dbReference type="EMBL" id="LXMD01000027">
    <property type="protein sequence ID" value="OCG73089.1"/>
    <property type="molecule type" value="Genomic_DNA"/>
</dbReference>
<evidence type="ECO:0000256" key="6">
    <source>
        <dbReference type="ARBA" id="ARBA00023268"/>
    </source>
</evidence>
<protein>
    <submittedName>
        <fullName evidence="9">Bifunctional glutamine-synthetase adenylyltransferase/deadenyltransferase</fullName>
    </submittedName>
</protein>
<evidence type="ECO:0000259" key="8">
    <source>
        <dbReference type="Pfam" id="PF08335"/>
    </source>
</evidence>
<dbReference type="RefSeq" id="WP_067027149.1">
    <property type="nucleotide sequence ID" value="NZ_CP038256.1"/>
</dbReference>
<keyword evidence="5" id="KW-0460">Magnesium</keyword>
<keyword evidence="2 9" id="KW-0548">Nucleotidyltransferase</keyword>
<organism evidence="9 10">
    <name type="scientific">Microbacterium sediminis</name>
    <dbReference type="NCBI Taxonomy" id="904291"/>
    <lineage>
        <taxon>Bacteria</taxon>
        <taxon>Bacillati</taxon>
        <taxon>Actinomycetota</taxon>
        <taxon>Actinomycetes</taxon>
        <taxon>Micrococcales</taxon>
        <taxon>Microbacteriaceae</taxon>
        <taxon>Microbacterium</taxon>
    </lineage>
</organism>
<evidence type="ECO:0000313" key="10">
    <source>
        <dbReference type="Proteomes" id="UP000093355"/>
    </source>
</evidence>
<evidence type="ECO:0000256" key="2">
    <source>
        <dbReference type="ARBA" id="ARBA00022695"/>
    </source>
</evidence>
<dbReference type="STRING" id="904291.A7J15_09025"/>